<dbReference type="EMBL" id="FQXE01000022">
    <property type="protein sequence ID" value="SHI36448.1"/>
    <property type="molecule type" value="Genomic_DNA"/>
</dbReference>
<keyword evidence="1" id="KW-0472">Membrane</keyword>
<dbReference type="Pfam" id="PF13994">
    <property type="entry name" value="PgaD"/>
    <property type="match status" value="1"/>
</dbReference>
<proteinExistence type="predicted"/>
<feature type="transmembrane region" description="Helical" evidence="1">
    <location>
        <begin position="60"/>
        <end position="80"/>
    </location>
</feature>
<evidence type="ECO:0000313" key="3">
    <source>
        <dbReference type="Proteomes" id="UP000184226"/>
    </source>
</evidence>
<evidence type="ECO:0000256" key="1">
    <source>
        <dbReference type="SAM" id="Phobius"/>
    </source>
</evidence>
<keyword evidence="1" id="KW-1133">Transmembrane helix</keyword>
<keyword evidence="1" id="KW-0812">Transmembrane</keyword>
<dbReference type="STRING" id="658167.SAMN04488135_12237"/>
<dbReference type="AlphaFoldDB" id="A0A1M6AJE2"/>
<accession>A0A1M6AJE2</accession>
<dbReference type="NCBIfam" id="TIGR03940">
    <property type="entry name" value="PGA_PgaD"/>
    <property type="match status" value="1"/>
</dbReference>
<keyword evidence="3" id="KW-1185">Reference proteome</keyword>
<name>A0A1M6AJE2_9BURK</name>
<dbReference type="RefSeq" id="WP_073109698.1">
    <property type="nucleotide sequence ID" value="NZ_FQXE01000022.1"/>
</dbReference>
<reference evidence="2 3" key="1">
    <citation type="submission" date="2016-11" db="EMBL/GenBank/DDBJ databases">
        <authorList>
            <person name="Jaros S."/>
            <person name="Januszkiewicz K."/>
            <person name="Wedrychowicz H."/>
        </authorList>
    </citation>
    <scope>NUCLEOTIDE SEQUENCE [LARGE SCALE GENOMIC DNA]</scope>
    <source>
        <strain evidence="2 3">CGMCC 1.10190</strain>
    </source>
</reference>
<sequence length="157" mass="17513">MIITTQRSSIAQAIDATLTALGWIGFFYLFTKGVASIIDGTYDSPRIAILDPFLPTATTLAAYLLVAAFNALLLVLWARYRKLFFKDLRRVRAPAPIDDASVAQHFRLSCNQLREIQDSRVTVIYHAPDGAIAHLETDQLRMQRADDDKAYVAVKVA</sequence>
<dbReference type="GO" id="GO:0043709">
    <property type="term" value="P:cell adhesion involved in single-species biofilm formation"/>
    <property type="evidence" value="ECO:0007669"/>
    <property type="project" value="InterPro"/>
</dbReference>
<dbReference type="OrthoDB" id="1685258at2"/>
<evidence type="ECO:0000313" key="2">
    <source>
        <dbReference type="EMBL" id="SHI36448.1"/>
    </source>
</evidence>
<gene>
    <name evidence="2" type="ORF">SAMN04488135_12237</name>
</gene>
<dbReference type="InterPro" id="IPR023829">
    <property type="entry name" value="PGA_PgaD"/>
</dbReference>
<dbReference type="Proteomes" id="UP000184226">
    <property type="component" value="Unassembled WGS sequence"/>
</dbReference>
<organism evidence="2 3">
    <name type="scientific">Pollutimonas bauzanensis</name>
    <dbReference type="NCBI Taxonomy" id="658167"/>
    <lineage>
        <taxon>Bacteria</taxon>
        <taxon>Pseudomonadati</taxon>
        <taxon>Pseudomonadota</taxon>
        <taxon>Betaproteobacteria</taxon>
        <taxon>Burkholderiales</taxon>
        <taxon>Alcaligenaceae</taxon>
        <taxon>Pollutimonas</taxon>
    </lineage>
</organism>
<protein>
    <submittedName>
        <fullName evidence="2">Biofilm PGA synthesis protein PgaD</fullName>
    </submittedName>
</protein>